<evidence type="ECO:0000313" key="1">
    <source>
        <dbReference type="EMBL" id="AIA89564.1"/>
    </source>
</evidence>
<dbReference type="Gene3D" id="3.20.20.80">
    <property type="entry name" value="Glycosidases"/>
    <property type="match status" value="1"/>
</dbReference>
<organism evidence="1">
    <name type="scientific">uncultured Mesorhizobium sp</name>
    <dbReference type="NCBI Taxonomy" id="233795"/>
    <lineage>
        <taxon>Bacteria</taxon>
        <taxon>Pseudomonadati</taxon>
        <taxon>Pseudomonadota</taxon>
        <taxon>Alphaproteobacteria</taxon>
        <taxon>Hyphomicrobiales</taxon>
        <taxon>Phyllobacteriaceae</taxon>
        <taxon>Mesorhizobium</taxon>
        <taxon>environmental samples</taxon>
    </lineage>
</organism>
<protein>
    <submittedName>
        <fullName evidence="1">CAZy families GH5 protein</fullName>
    </submittedName>
</protein>
<proteinExistence type="predicted"/>
<feature type="non-terminal residue" evidence="1">
    <location>
        <position position="126"/>
    </location>
</feature>
<name>A0A060C2W0_9HYPH</name>
<dbReference type="AlphaFoldDB" id="A0A060C2W0"/>
<reference evidence="1" key="1">
    <citation type="journal article" date="2013" name="Environ. Microbiol.">
        <title>Seasonally variable intestinal metagenomes of the red palm weevil (Rhynchophorus ferrugineus).</title>
        <authorList>
            <person name="Jia S."/>
            <person name="Zhang X."/>
            <person name="Zhang G."/>
            <person name="Yin A."/>
            <person name="Zhang S."/>
            <person name="Li F."/>
            <person name="Wang L."/>
            <person name="Zhao D."/>
            <person name="Yun Q."/>
            <person name="Tala"/>
            <person name="Wang J."/>
            <person name="Sun G."/>
            <person name="Baabdullah M."/>
            <person name="Yu X."/>
            <person name="Hu S."/>
            <person name="Al-Mssallem I.S."/>
            <person name="Yu J."/>
        </authorList>
    </citation>
    <scope>NUCLEOTIDE SEQUENCE</scope>
</reference>
<accession>A0A060C2W0</accession>
<dbReference type="EMBL" id="KF122268">
    <property type="protein sequence ID" value="AIA89564.1"/>
    <property type="molecule type" value="Genomic_DNA"/>
</dbReference>
<sequence length="126" mass="13681">MRTAHDVAPDLTLVVSGACGGTITGLVQLDPANFRTDRVLFGFTFFEPQGFTQQGQPGATAVKGAPWPVTDKEAALALVYSELLLDDEVLAPEEHAKRLAKIRSHLDAYVAEGGGVERLRTRFWRG</sequence>